<dbReference type="InterPro" id="IPR050177">
    <property type="entry name" value="Lipid_A_modif_metabolic_enz"/>
</dbReference>
<reference evidence="2 3" key="1">
    <citation type="submission" date="2019-11" db="EMBL/GenBank/DDBJ databases">
        <title>Comparative genomics of hydrocarbon-degrading Desulfosarcina strains.</title>
        <authorList>
            <person name="Watanabe M."/>
            <person name="Kojima H."/>
            <person name="Fukui M."/>
        </authorList>
    </citation>
    <scope>NUCLEOTIDE SEQUENCE [LARGE SCALE GENOMIC DNA]</scope>
    <source>
        <strain evidence="2 3">28bB2T</strain>
    </source>
</reference>
<dbReference type="InterPro" id="IPR036291">
    <property type="entry name" value="NAD(P)-bd_dom_sf"/>
</dbReference>
<proteinExistence type="predicted"/>
<feature type="domain" description="NAD-dependent epimerase/dehydratase" evidence="1">
    <location>
        <begin position="7"/>
        <end position="243"/>
    </location>
</feature>
<dbReference type="AlphaFoldDB" id="A0A5K7ZJS9"/>
<organism evidence="2 3">
    <name type="scientific">Desulfosarcina ovata subsp. sediminis</name>
    <dbReference type="NCBI Taxonomy" id="885957"/>
    <lineage>
        <taxon>Bacteria</taxon>
        <taxon>Pseudomonadati</taxon>
        <taxon>Thermodesulfobacteriota</taxon>
        <taxon>Desulfobacteria</taxon>
        <taxon>Desulfobacterales</taxon>
        <taxon>Desulfosarcinaceae</taxon>
        <taxon>Desulfosarcina</taxon>
    </lineage>
</organism>
<dbReference type="SUPFAM" id="SSF51735">
    <property type="entry name" value="NAD(P)-binding Rossmann-fold domains"/>
    <property type="match status" value="1"/>
</dbReference>
<dbReference type="RefSeq" id="WP_197910447.1">
    <property type="nucleotide sequence ID" value="NZ_AP021876.1"/>
</dbReference>
<dbReference type="Gene3D" id="3.90.25.10">
    <property type="entry name" value="UDP-galactose 4-epimerase, domain 1"/>
    <property type="match status" value="1"/>
</dbReference>
<dbReference type="KEGG" id="dov:DSCO28_22000"/>
<evidence type="ECO:0000313" key="3">
    <source>
        <dbReference type="Proteomes" id="UP000425960"/>
    </source>
</evidence>
<dbReference type="Pfam" id="PF01370">
    <property type="entry name" value="Epimerase"/>
    <property type="match status" value="1"/>
</dbReference>
<dbReference type="PANTHER" id="PTHR43245">
    <property type="entry name" value="BIFUNCTIONAL POLYMYXIN RESISTANCE PROTEIN ARNA"/>
    <property type="match status" value="1"/>
</dbReference>
<dbReference type="Gene3D" id="3.40.50.720">
    <property type="entry name" value="NAD(P)-binding Rossmann-like Domain"/>
    <property type="match status" value="1"/>
</dbReference>
<gene>
    <name evidence="2" type="ORF">DSCO28_22000</name>
</gene>
<name>A0A5K7ZJS9_9BACT</name>
<dbReference type="InterPro" id="IPR001509">
    <property type="entry name" value="Epimerase_deHydtase"/>
</dbReference>
<dbReference type="PANTHER" id="PTHR43245:SF13">
    <property type="entry name" value="UDP-D-APIOSE_UDP-D-XYLOSE SYNTHASE 2"/>
    <property type="match status" value="1"/>
</dbReference>
<sequence>MTTIQRALVTGGAGFIGSHLAEALMKQGSRVTVLDNLSTGHRHNIAHLGDGVEFVEGDIRDAGLLNRLAEGYDVVFHQAAVVSVTLSVQDPSHSCEVNDLGTVRVLDACRRNGVGRVVMASSSAVYGDDPQLPKAESMPPRPMSPYAVQKLTGEFYAAAFGGLYGLETVCLRYFNVYGPRQDPSSPYSGVISIFMTKAVAGQAPTIYGDGSQSRDFVSVRDVVQANLLAATQTAAAGRVFNVGTGHFIRIHDLWTIIGELAHTNLEPVFAPPRAGDIRESVSDIGEISSALGFRPRVELRQGLADTLDWYRSNLSLE</sequence>
<protein>
    <submittedName>
        <fullName evidence="2">UDP-glucose 4-epimerase-like protein</fullName>
    </submittedName>
</protein>
<dbReference type="Proteomes" id="UP000425960">
    <property type="component" value="Chromosome"/>
</dbReference>
<accession>A0A5K7ZJS9</accession>
<dbReference type="PRINTS" id="PR01713">
    <property type="entry name" value="NUCEPIMERASE"/>
</dbReference>
<dbReference type="EMBL" id="AP021876">
    <property type="protein sequence ID" value="BBO81634.1"/>
    <property type="molecule type" value="Genomic_DNA"/>
</dbReference>
<evidence type="ECO:0000259" key="1">
    <source>
        <dbReference type="Pfam" id="PF01370"/>
    </source>
</evidence>
<evidence type="ECO:0000313" key="2">
    <source>
        <dbReference type="EMBL" id="BBO81634.1"/>
    </source>
</evidence>
<dbReference type="CDD" id="cd05256">
    <property type="entry name" value="UDP_AE_SDR_e"/>
    <property type="match status" value="1"/>
</dbReference>